<dbReference type="PRINTS" id="PR00207">
    <property type="entry name" value="FLAGELLIN"/>
</dbReference>
<dbReference type="InterPro" id="IPR042187">
    <property type="entry name" value="Flagellin_C_sub2"/>
</dbReference>
<feature type="domain" description="Flagellin N-terminal" evidence="5">
    <location>
        <begin position="10"/>
        <end position="136"/>
    </location>
</feature>
<sequence length="268" mass="29660">MIINGYGVLDTLNRVARKNKREDSTMQKVSAGKRIIKAADDTAGMGIGESLKSQIRGLAQGERNSKDAISMLQVVDGALGEITEKLHRMKEISIEAANDTLTDEDRENINKEFEQIKKGIDDMSEQMEFNGIKVLKSDKPLTIQVKDNPYTTYDINLRNMSTEGIGIKDANVKTSKDAQEFLRTFDKVLLNVTENRTEAGVSLNNLEYMSSSASSNNLNLTAALSRIEDIDMAQGMLKVARNDILVNCNTILYASVKLSAESTNKIML</sequence>
<name>A0A1M6AY54_9CLOT</name>
<gene>
    <name evidence="7" type="ORF">SAMN02745163_00208</name>
</gene>
<evidence type="ECO:0000313" key="7">
    <source>
        <dbReference type="EMBL" id="SHI41387.1"/>
    </source>
</evidence>
<dbReference type="InterPro" id="IPR001492">
    <property type="entry name" value="Flagellin"/>
</dbReference>
<dbReference type="Gene3D" id="6.10.10.10">
    <property type="entry name" value="Flagellar export chaperone, C-terminal domain"/>
    <property type="match status" value="1"/>
</dbReference>
<evidence type="ECO:0000256" key="1">
    <source>
        <dbReference type="ARBA" id="ARBA00005709"/>
    </source>
</evidence>
<reference evidence="7 8" key="1">
    <citation type="submission" date="2016-11" db="EMBL/GenBank/DDBJ databases">
        <authorList>
            <person name="Jaros S."/>
            <person name="Januszkiewicz K."/>
            <person name="Wedrychowicz H."/>
        </authorList>
    </citation>
    <scope>NUCLEOTIDE SEQUENCE [LARGE SCALE GENOMIC DNA]</scope>
    <source>
        <strain evidence="7 8">DSM 21758</strain>
    </source>
</reference>
<evidence type="ECO:0000256" key="2">
    <source>
        <dbReference type="ARBA" id="ARBA00020110"/>
    </source>
</evidence>
<dbReference type="EMBL" id="FQZB01000003">
    <property type="protein sequence ID" value="SHI41387.1"/>
    <property type="molecule type" value="Genomic_DNA"/>
</dbReference>
<dbReference type="InterPro" id="IPR001029">
    <property type="entry name" value="Flagellin_N"/>
</dbReference>
<protein>
    <recommendedName>
        <fullName evidence="2 4">Flagellin</fullName>
    </recommendedName>
</protein>
<proteinExistence type="inferred from homology"/>
<keyword evidence="7" id="KW-0966">Cell projection</keyword>
<dbReference type="SUPFAM" id="SSF64518">
    <property type="entry name" value="Phase 1 flagellin"/>
    <property type="match status" value="1"/>
</dbReference>
<keyword evidence="7" id="KW-0282">Flagellum</keyword>
<evidence type="ECO:0000256" key="4">
    <source>
        <dbReference type="RuleBase" id="RU362073"/>
    </source>
</evidence>
<keyword evidence="8" id="KW-1185">Reference proteome</keyword>
<comment type="similarity">
    <text evidence="1 4">Belongs to the bacterial flagellin family.</text>
</comment>
<organism evidence="7 8">
    <name type="scientific">Clostridium cavendishii DSM 21758</name>
    <dbReference type="NCBI Taxonomy" id="1121302"/>
    <lineage>
        <taxon>Bacteria</taxon>
        <taxon>Bacillati</taxon>
        <taxon>Bacillota</taxon>
        <taxon>Clostridia</taxon>
        <taxon>Eubacteriales</taxon>
        <taxon>Clostridiaceae</taxon>
        <taxon>Clostridium</taxon>
    </lineage>
</organism>
<dbReference type="GO" id="GO:0009288">
    <property type="term" value="C:bacterial-type flagellum"/>
    <property type="evidence" value="ECO:0007669"/>
    <property type="project" value="UniProtKB-SubCell"/>
</dbReference>
<dbReference type="Proteomes" id="UP000184310">
    <property type="component" value="Unassembled WGS sequence"/>
</dbReference>
<keyword evidence="7" id="KW-0969">Cilium</keyword>
<accession>A0A1M6AY54</accession>
<dbReference type="InterPro" id="IPR046358">
    <property type="entry name" value="Flagellin_C"/>
</dbReference>
<evidence type="ECO:0000259" key="6">
    <source>
        <dbReference type="Pfam" id="PF00700"/>
    </source>
</evidence>
<comment type="subcellular location">
    <subcellularLocation>
        <location evidence="4">Secreted</location>
    </subcellularLocation>
    <subcellularLocation>
        <location evidence="4">Bacterial flagellum</location>
    </subcellularLocation>
</comment>
<dbReference type="AlphaFoldDB" id="A0A1M6AY54"/>
<evidence type="ECO:0000256" key="3">
    <source>
        <dbReference type="ARBA" id="ARBA00023143"/>
    </source>
</evidence>
<dbReference type="STRING" id="1121302.SAMN02745163_00208"/>
<evidence type="ECO:0000259" key="5">
    <source>
        <dbReference type="Pfam" id="PF00669"/>
    </source>
</evidence>
<dbReference type="PANTHER" id="PTHR42792:SF2">
    <property type="entry name" value="FLAGELLIN"/>
    <property type="match status" value="1"/>
</dbReference>
<dbReference type="OrthoDB" id="9796789at2"/>
<dbReference type="Gene3D" id="1.20.1330.10">
    <property type="entry name" value="f41 fragment of flagellin, N-terminal domain"/>
    <property type="match status" value="1"/>
</dbReference>
<keyword evidence="3 4" id="KW-0975">Bacterial flagellum</keyword>
<dbReference type="GO" id="GO:0005198">
    <property type="term" value="F:structural molecule activity"/>
    <property type="evidence" value="ECO:0007669"/>
    <property type="project" value="UniProtKB-UniRule"/>
</dbReference>
<evidence type="ECO:0000313" key="8">
    <source>
        <dbReference type="Proteomes" id="UP000184310"/>
    </source>
</evidence>
<comment type="function">
    <text evidence="4">Flagellin is the subunit protein which polymerizes to form the filaments of bacterial flagella.</text>
</comment>
<dbReference type="PANTHER" id="PTHR42792">
    <property type="entry name" value="FLAGELLIN"/>
    <property type="match status" value="1"/>
</dbReference>
<dbReference type="GO" id="GO:0005576">
    <property type="term" value="C:extracellular region"/>
    <property type="evidence" value="ECO:0007669"/>
    <property type="project" value="UniProtKB-SubCell"/>
</dbReference>
<feature type="domain" description="Flagellin C-terminal" evidence="6">
    <location>
        <begin position="185"/>
        <end position="253"/>
    </location>
</feature>
<dbReference type="RefSeq" id="WP_072984391.1">
    <property type="nucleotide sequence ID" value="NZ_FQZB01000003.1"/>
</dbReference>
<dbReference type="Pfam" id="PF00669">
    <property type="entry name" value="Flagellin_N"/>
    <property type="match status" value="1"/>
</dbReference>
<keyword evidence="4" id="KW-0964">Secreted</keyword>
<dbReference type="Pfam" id="PF00700">
    <property type="entry name" value="Flagellin_C"/>
    <property type="match status" value="1"/>
</dbReference>